<dbReference type="NCBIfam" id="TIGR00137">
    <property type="entry name" value="gid_trmFO"/>
    <property type="match status" value="1"/>
</dbReference>
<dbReference type="GO" id="GO:0005829">
    <property type="term" value="C:cytosol"/>
    <property type="evidence" value="ECO:0007669"/>
    <property type="project" value="TreeGrafter"/>
</dbReference>
<feature type="domain" description="MnmG N-terminal" evidence="11">
    <location>
        <begin position="5"/>
        <end position="378"/>
    </location>
</feature>
<name>A0A0A1ZRD1_PROMR</name>
<dbReference type="InterPro" id="IPR002218">
    <property type="entry name" value="MnmG-rel"/>
</dbReference>
<evidence type="ECO:0000313" key="13">
    <source>
        <dbReference type="Proteomes" id="UP000030491"/>
    </source>
</evidence>
<dbReference type="InterPro" id="IPR040131">
    <property type="entry name" value="MnmG_N"/>
</dbReference>
<dbReference type="GO" id="GO:0047151">
    <property type="term" value="F:tRNA (uracil(54)-C5)-methyltransferase activity, 5,10-methylenetetrahydrofolate-dependent"/>
    <property type="evidence" value="ECO:0007669"/>
    <property type="project" value="UniProtKB-UniRule"/>
</dbReference>
<dbReference type="GO" id="GO:0050660">
    <property type="term" value="F:flavin adenine dinucleotide binding"/>
    <property type="evidence" value="ECO:0007669"/>
    <property type="project" value="UniProtKB-UniRule"/>
</dbReference>
<keyword evidence="5 10" id="KW-0808">Transferase</keyword>
<dbReference type="OrthoDB" id="9803114at2"/>
<organism evidence="12 13">
    <name type="scientific">Prochlorococcus marinus str. MIT 9116</name>
    <dbReference type="NCBI Taxonomy" id="167544"/>
    <lineage>
        <taxon>Bacteria</taxon>
        <taxon>Bacillati</taxon>
        <taxon>Cyanobacteriota</taxon>
        <taxon>Cyanophyceae</taxon>
        <taxon>Synechococcales</taxon>
        <taxon>Prochlorococcaceae</taxon>
        <taxon>Prochlorococcus</taxon>
    </lineage>
</organism>
<dbReference type="Pfam" id="PF01134">
    <property type="entry name" value="GIDA"/>
    <property type="match status" value="1"/>
</dbReference>
<dbReference type="EMBL" id="JNAJ01000016">
    <property type="protein sequence ID" value="KGF90829.1"/>
    <property type="molecule type" value="Genomic_DNA"/>
</dbReference>
<accession>A0A0A1ZRD1</accession>
<dbReference type="AlphaFoldDB" id="A0A0A1ZRD1"/>
<comment type="caution">
    <text evidence="12">The sequence shown here is derived from an EMBL/GenBank/DDBJ whole genome shotgun (WGS) entry which is preliminary data.</text>
</comment>
<evidence type="ECO:0000259" key="11">
    <source>
        <dbReference type="Pfam" id="PF01134"/>
    </source>
</evidence>
<comment type="catalytic activity">
    <reaction evidence="10">
        <text>uridine(54) in tRNA + (6R)-5,10-methylene-5,6,7,8-tetrahydrofolate + NADH + H(+) = 5-methyluridine(54) in tRNA + (6S)-5,6,7,8-tetrahydrofolate + NAD(+)</text>
        <dbReference type="Rhea" id="RHEA:16873"/>
        <dbReference type="Rhea" id="RHEA-COMP:10167"/>
        <dbReference type="Rhea" id="RHEA-COMP:10193"/>
        <dbReference type="ChEBI" id="CHEBI:15378"/>
        <dbReference type="ChEBI" id="CHEBI:15636"/>
        <dbReference type="ChEBI" id="CHEBI:57453"/>
        <dbReference type="ChEBI" id="CHEBI:57540"/>
        <dbReference type="ChEBI" id="CHEBI:57945"/>
        <dbReference type="ChEBI" id="CHEBI:65315"/>
        <dbReference type="ChEBI" id="CHEBI:74447"/>
        <dbReference type="EC" id="2.1.1.74"/>
    </reaction>
</comment>
<dbReference type="Gene3D" id="3.50.50.60">
    <property type="entry name" value="FAD/NAD(P)-binding domain"/>
    <property type="match status" value="2"/>
</dbReference>
<gene>
    <name evidence="10" type="primary">trmFO</name>
    <name evidence="12" type="ORF">EU93_1428</name>
</gene>
<dbReference type="PROSITE" id="PS01281">
    <property type="entry name" value="GIDA_2"/>
    <property type="match status" value="1"/>
</dbReference>
<dbReference type="InterPro" id="IPR020595">
    <property type="entry name" value="MnmG-rel_CS"/>
</dbReference>
<keyword evidence="3 10" id="KW-0489">Methyltransferase</keyword>
<comment type="function">
    <text evidence="10">Catalyzes the folate-dependent formation of 5-methyl-uridine at position 54 (M-5-U54) in all tRNAs.</text>
</comment>
<proteinExistence type="inferred from homology"/>
<reference evidence="13" key="1">
    <citation type="journal article" date="2014" name="Sci. Data">
        <title>Genomes of diverse isolates of the marine cyanobacterium Prochlorococcus.</title>
        <authorList>
            <person name="Biller S."/>
            <person name="Berube P."/>
            <person name="Thompson J."/>
            <person name="Kelly L."/>
            <person name="Roggensack S."/>
            <person name="Awad L."/>
            <person name="Roache-Johnson K."/>
            <person name="Ding H."/>
            <person name="Giovannoni S.J."/>
            <person name="Moore L.R."/>
            <person name="Chisholm S.W."/>
        </authorList>
    </citation>
    <scope>NUCLEOTIDE SEQUENCE [LARGE SCALE GENOMIC DNA]</scope>
</reference>
<dbReference type="GO" id="GO:0002098">
    <property type="term" value="P:tRNA wobble uridine modification"/>
    <property type="evidence" value="ECO:0007669"/>
    <property type="project" value="TreeGrafter"/>
</dbReference>
<dbReference type="Proteomes" id="UP000030491">
    <property type="component" value="Unassembled WGS sequence"/>
</dbReference>
<dbReference type="SUPFAM" id="SSF51905">
    <property type="entry name" value="FAD/NAD(P)-binding domain"/>
    <property type="match status" value="1"/>
</dbReference>
<dbReference type="HAMAP" id="MF_01037">
    <property type="entry name" value="TrmFO"/>
    <property type="match status" value="1"/>
</dbReference>
<evidence type="ECO:0000256" key="7">
    <source>
        <dbReference type="ARBA" id="ARBA00022827"/>
    </source>
</evidence>
<comment type="cofactor">
    <cofactor evidence="1 10">
        <name>FAD</name>
        <dbReference type="ChEBI" id="CHEBI:57692"/>
    </cofactor>
</comment>
<comment type="catalytic activity">
    <reaction evidence="10">
        <text>uridine(54) in tRNA + (6R)-5,10-methylene-5,6,7,8-tetrahydrofolate + NADPH + H(+) = 5-methyluridine(54) in tRNA + (6S)-5,6,7,8-tetrahydrofolate + NADP(+)</text>
        <dbReference type="Rhea" id="RHEA:62372"/>
        <dbReference type="Rhea" id="RHEA-COMP:10167"/>
        <dbReference type="Rhea" id="RHEA-COMP:10193"/>
        <dbReference type="ChEBI" id="CHEBI:15378"/>
        <dbReference type="ChEBI" id="CHEBI:15636"/>
        <dbReference type="ChEBI" id="CHEBI:57453"/>
        <dbReference type="ChEBI" id="CHEBI:57783"/>
        <dbReference type="ChEBI" id="CHEBI:58349"/>
        <dbReference type="ChEBI" id="CHEBI:65315"/>
        <dbReference type="ChEBI" id="CHEBI:74447"/>
        <dbReference type="EC" id="2.1.1.74"/>
    </reaction>
</comment>
<comment type="subcellular location">
    <subcellularLocation>
        <location evidence="10">Cytoplasm</location>
    </subcellularLocation>
</comment>
<dbReference type="PANTHER" id="PTHR11806:SF2">
    <property type="entry name" value="METHYLENETETRAHYDROFOLATE--TRNA-(URACIL-5-)-METHYLTRANSFERASE TRMFO"/>
    <property type="match status" value="1"/>
</dbReference>
<evidence type="ECO:0000256" key="6">
    <source>
        <dbReference type="ARBA" id="ARBA00022694"/>
    </source>
</evidence>
<keyword evidence="2 10" id="KW-0963">Cytoplasm</keyword>
<evidence type="ECO:0000313" key="12">
    <source>
        <dbReference type="EMBL" id="KGF90829.1"/>
    </source>
</evidence>
<dbReference type="PANTHER" id="PTHR11806">
    <property type="entry name" value="GLUCOSE INHIBITED DIVISION PROTEIN A"/>
    <property type="match status" value="1"/>
</dbReference>
<dbReference type="EC" id="2.1.1.74" evidence="10"/>
<keyword evidence="7 10" id="KW-0274">FAD</keyword>
<feature type="binding site" evidence="10">
    <location>
        <begin position="10"/>
        <end position="15"/>
    </location>
    <ligand>
        <name>FAD</name>
        <dbReference type="ChEBI" id="CHEBI:57692"/>
    </ligand>
</feature>
<dbReference type="InterPro" id="IPR004417">
    <property type="entry name" value="TrmFO"/>
</dbReference>
<keyword evidence="6 10" id="KW-0819">tRNA processing</keyword>
<evidence type="ECO:0000256" key="9">
    <source>
        <dbReference type="ARBA" id="ARBA00023027"/>
    </source>
</evidence>
<evidence type="ECO:0000256" key="8">
    <source>
        <dbReference type="ARBA" id="ARBA00022857"/>
    </source>
</evidence>
<dbReference type="NCBIfam" id="NF003739">
    <property type="entry name" value="PRK05335.1"/>
    <property type="match status" value="1"/>
</dbReference>
<keyword evidence="4 10" id="KW-0285">Flavoprotein</keyword>
<keyword evidence="9 10" id="KW-0520">NAD</keyword>
<evidence type="ECO:0000256" key="3">
    <source>
        <dbReference type="ARBA" id="ARBA00022603"/>
    </source>
</evidence>
<evidence type="ECO:0000256" key="5">
    <source>
        <dbReference type="ARBA" id="ARBA00022679"/>
    </source>
</evidence>
<dbReference type="GO" id="GO:0030488">
    <property type="term" value="P:tRNA methylation"/>
    <property type="evidence" value="ECO:0007669"/>
    <property type="project" value="TreeGrafter"/>
</dbReference>
<evidence type="ECO:0000256" key="1">
    <source>
        <dbReference type="ARBA" id="ARBA00001974"/>
    </source>
</evidence>
<dbReference type="InterPro" id="IPR036188">
    <property type="entry name" value="FAD/NAD-bd_sf"/>
</dbReference>
<keyword evidence="8 10" id="KW-0521">NADP</keyword>
<dbReference type="RefSeq" id="WP_032514232.1">
    <property type="nucleotide sequence ID" value="NZ_JNAJ01000016.1"/>
</dbReference>
<evidence type="ECO:0000256" key="10">
    <source>
        <dbReference type="HAMAP-Rule" id="MF_01037"/>
    </source>
</evidence>
<comment type="similarity">
    <text evidence="10">Belongs to the MnmG family. TrmFO subfamily.</text>
</comment>
<sequence>MINNEVIVIGAGLAGSEAAWQIANAGIAVKLVEMRPLSLTPAHHTDQFGELVCSNSFGALSHDRAAGLLQEELRRFNSLIIRTADKFSVPAGGALAVDRSKFSKYLTEKLTNHPLIEVKRIEQLDIPLKDTVTVLATGPLTSETLANKIRNFTGIDSCHFYDAASPIIYGETIDQEKIFKASRYDKGDPAYFNCPMNENEYLNFWNELINGQQASLKDFEKESANFFEACLPIEEIARRGIETMRYGPLKAIGLWNPEWGDLFDRANRLKKRPHAIVQLRKEDLEGKLLNMVGFQTNLKWSEQKRIFRMIPGLEKAEFVRFGVMHRNTFLESPKLLLPTLQFLKRDSLLAAGQITGTEGYVAAAAGGLLAGINASLLVIRKNPVTFPAESMIGSLMNFISNKNIIMSNQKKNKFQPMPPSFGLLPELNNKIKDKKIRYKAYQERSLDALEGFKKKLDSYFEKDQLLVQIN</sequence>
<evidence type="ECO:0000256" key="4">
    <source>
        <dbReference type="ARBA" id="ARBA00022630"/>
    </source>
</evidence>
<protein>
    <recommendedName>
        <fullName evidence="10">Methylenetetrahydrofolate--tRNA-(uracil-5-)-methyltransferase TrmFO</fullName>
        <ecNumber evidence="10">2.1.1.74</ecNumber>
    </recommendedName>
    <alternativeName>
        <fullName evidence="10">Folate-dependent tRNA (uracil-5-)-methyltransferase</fullName>
    </alternativeName>
    <alternativeName>
        <fullName evidence="10">Folate-dependent tRNA(M-5-U54)-methyltransferase</fullName>
    </alternativeName>
</protein>
<evidence type="ECO:0000256" key="2">
    <source>
        <dbReference type="ARBA" id="ARBA00022490"/>
    </source>
</evidence>